<protein>
    <submittedName>
        <fullName evidence="1">Uncharacterized protein</fullName>
    </submittedName>
</protein>
<accession>V5C240</accession>
<dbReference type="Proteomes" id="UP000017842">
    <property type="component" value="Unassembled WGS sequence"/>
</dbReference>
<gene>
    <name evidence="1" type="ORF">MGMO_1c00090</name>
</gene>
<evidence type="ECO:0000313" key="2">
    <source>
        <dbReference type="Proteomes" id="UP000017842"/>
    </source>
</evidence>
<evidence type="ECO:0000313" key="1">
    <source>
        <dbReference type="EMBL" id="ESS74154.1"/>
    </source>
</evidence>
<dbReference type="EMBL" id="AYLO01000001">
    <property type="protein sequence ID" value="ESS74154.1"/>
    <property type="molecule type" value="Genomic_DNA"/>
</dbReference>
<proteinExistence type="predicted"/>
<dbReference type="AlphaFoldDB" id="V5C240"/>
<comment type="caution">
    <text evidence="1">The sequence shown here is derived from an EMBL/GenBank/DDBJ whole genome shotgun (WGS) entry which is preliminary data.</text>
</comment>
<reference evidence="1 2" key="1">
    <citation type="journal article" date="2013" name="Genome Announc.">
        <title>Draft Genome Sequence of the Methanotrophic Gammaproteobacterium Methyloglobulus morosus DSM 22980 Strain KoM1.</title>
        <authorList>
            <person name="Poehlein A."/>
            <person name="Deutzmann J.S."/>
            <person name="Daniel R."/>
            <person name="Simeonova D.D."/>
        </authorList>
    </citation>
    <scope>NUCLEOTIDE SEQUENCE [LARGE SCALE GENOMIC DNA]</scope>
    <source>
        <strain evidence="1 2">KoM1</strain>
    </source>
</reference>
<organism evidence="1 2">
    <name type="scientific">Methyloglobulus morosus KoM1</name>
    <dbReference type="NCBI Taxonomy" id="1116472"/>
    <lineage>
        <taxon>Bacteria</taxon>
        <taxon>Pseudomonadati</taxon>
        <taxon>Pseudomonadota</taxon>
        <taxon>Gammaproteobacteria</taxon>
        <taxon>Methylococcales</taxon>
        <taxon>Methylococcaceae</taxon>
        <taxon>Methyloglobulus</taxon>
    </lineage>
</organism>
<sequence>MTILNARSWPTMYALVDMSQGRLYRSVEYLYNLLNKIVDVCCYLQFTLVNIFLYRPPVQTRNSGNRLIAMVLVV</sequence>
<name>V5C240_9GAMM</name>
<keyword evidence="2" id="KW-1185">Reference proteome</keyword>